<name>A0A3F3Q423_9EURO</name>
<dbReference type="RefSeq" id="XP_026626952.1">
    <property type="nucleotide sequence ID" value="XM_026766122.1"/>
</dbReference>
<keyword evidence="3" id="KW-1185">Reference proteome</keyword>
<reference evidence="2 3" key="1">
    <citation type="submission" date="2018-07" db="EMBL/GenBank/DDBJ databases">
        <title>The genomes of Aspergillus section Nigri reveals drivers in fungal speciation.</title>
        <authorList>
            <consortium name="DOE Joint Genome Institute"/>
            <person name="Vesth T.C."/>
            <person name="Nybo J."/>
            <person name="Theobald S."/>
            <person name="Brandl J."/>
            <person name="Frisvad J.C."/>
            <person name="Nielsen K.F."/>
            <person name="Lyhne E.K."/>
            <person name="Kogle M.E."/>
            <person name="Kuo A."/>
            <person name="Riley R."/>
            <person name="Clum A."/>
            <person name="Nolan M."/>
            <person name="Lipzen A."/>
            <person name="Salamov A."/>
            <person name="Henrissat B."/>
            <person name="Wiebenga A."/>
            <person name="De vries R.P."/>
            <person name="Grigoriev I.V."/>
            <person name="Mortensen U.H."/>
            <person name="Andersen M.R."/>
            <person name="Baker S.E."/>
        </authorList>
    </citation>
    <scope>NUCLEOTIDE SEQUENCE [LARGE SCALE GENOMIC DNA]</scope>
    <source>
        <strain evidence="2 3">CBS 139.54b</strain>
    </source>
</reference>
<accession>A0A3F3Q423</accession>
<dbReference type="Proteomes" id="UP000253729">
    <property type="component" value="Unassembled WGS sequence"/>
</dbReference>
<evidence type="ECO:0000256" key="1">
    <source>
        <dbReference type="SAM" id="MobiDB-lite"/>
    </source>
</evidence>
<proteinExistence type="predicted"/>
<dbReference type="GeneID" id="38134478"/>
<dbReference type="AlphaFoldDB" id="A0A3F3Q423"/>
<feature type="region of interest" description="Disordered" evidence="1">
    <location>
        <begin position="1"/>
        <end position="32"/>
    </location>
</feature>
<dbReference type="EMBL" id="KZ852045">
    <property type="protein sequence ID" value="RDH33930.1"/>
    <property type="molecule type" value="Genomic_DNA"/>
</dbReference>
<sequence>MQARTQIAPEALIKNEGPSFSESRGMQSGPYCKKGENKQILQAKLPAAKGREDNFLNRALCTVTSSHIILIIAVTVSARSAGP</sequence>
<evidence type="ECO:0000313" key="2">
    <source>
        <dbReference type="EMBL" id="RDH33930.1"/>
    </source>
</evidence>
<organism evidence="2 3">
    <name type="scientific">Aspergillus welwitschiae</name>
    <dbReference type="NCBI Taxonomy" id="1341132"/>
    <lineage>
        <taxon>Eukaryota</taxon>
        <taxon>Fungi</taxon>
        <taxon>Dikarya</taxon>
        <taxon>Ascomycota</taxon>
        <taxon>Pezizomycotina</taxon>
        <taxon>Eurotiomycetes</taxon>
        <taxon>Eurotiomycetidae</taxon>
        <taxon>Eurotiales</taxon>
        <taxon>Aspergillaceae</taxon>
        <taxon>Aspergillus</taxon>
        <taxon>Aspergillus subgen. Circumdati</taxon>
    </lineage>
</organism>
<evidence type="ECO:0000313" key="3">
    <source>
        <dbReference type="Proteomes" id="UP000253729"/>
    </source>
</evidence>
<gene>
    <name evidence="2" type="ORF">BDQ94DRAFT_142925</name>
</gene>
<protein>
    <submittedName>
        <fullName evidence="2">Uncharacterized protein</fullName>
    </submittedName>
</protein>